<dbReference type="Pfam" id="PF21783">
    <property type="entry name" value="YNCE"/>
    <property type="match status" value="2"/>
</dbReference>
<evidence type="ECO:0000256" key="5">
    <source>
        <dbReference type="SAM" id="MobiDB-lite"/>
    </source>
</evidence>
<comment type="caution">
    <text evidence="7">The sequence shown here is derived from an EMBL/GenBank/DDBJ whole genome shotgun (WGS) entry which is preliminary data.</text>
</comment>
<dbReference type="PROSITE" id="PS00108">
    <property type="entry name" value="PROTEIN_KINASE_ST"/>
    <property type="match status" value="1"/>
</dbReference>
<dbReference type="InterPro" id="IPR015943">
    <property type="entry name" value="WD40/YVTN_repeat-like_dom_sf"/>
</dbReference>
<evidence type="ECO:0000313" key="7">
    <source>
        <dbReference type="EMBL" id="GAA1007162.1"/>
    </source>
</evidence>
<dbReference type="Gene3D" id="2.130.10.10">
    <property type="entry name" value="YVTN repeat-like/Quinoprotein amine dehydrogenase"/>
    <property type="match status" value="2"/>
</dbReference>
<dbReference type="PANTHER" id="PTHR47197">
    <property type="entry name" value="PROTEIN NIRF"/>
    <property type="match status" value="1"/>
</dbReference>
<feature type="region of interest" description="Disordered" evidence="5">
    <location>
        <begin position="346"/>
        <end position="380"/>
    </location>
</feature>
<feature type="domain" description="Protein kinase" evidence="6">
    <location>
        <begin position="16"/>
        <end position="287"/>
    </location>
</feature>
<feature type="compositionally biased region" description="Basic residues" evidence="5">
    <location>
        <begin position="370"/>
        <end position="380"/>
    </location>
</feature>
<dbReference type="RefSeq" id="WP_346072498.1">
    <property type="nucleotide sequence ID" value="NZ_BAAAHU010000011.1"/>
</dbReference>
<keyword evidence="3 4" id="KW-0067">ATP-binding</keyword>
<keyword evidence="8" id="KW-1185">Reference proteome</keyword>
<dbReference type="InterPro" id="IPR017441">
    <property type="entry name" value="Protein_kinase_ATP_BS"/>
</dbReference>
<evidence type="ECO:0000313" key="8">
    <source>
        <dbReference type="Proteomes" id="UP001501072"/>
    </source>
</evidence>
<gene>
    <name evidence="7" type="ORF">GCM10009564_16420</name>
</gene>
<dbReference type="InterPro" id="IPR011009">
    <property type="entry name" value="Kinase-like_dom_sf"/>
</dbReference>
<dbReference type="Proteomes" id="UP001501072">
    <property type="component" value="Unassembled WGS sequence"/>
</dbReference>
<dbReference type="SMART" id="SM00220">
    <property type="entry name" value="S_TKc"/>
    <property type="match status" value="1"/>
</dbReference>
<dbReference type="SUPFAM" id="SSF51004">
    <property type="entry name" value="C-terminal (heme d1) domain of cytochrome cd1-nitrite reductase"/>
    <property type="match status" value="1"/>
</dbReference>
<dbReference type="EMBL" id="BAAAHU010000011">
    <property type="protein sequence ID" value="GAA1007162.1"/>
    <property type="molecule type" value="Genomic_DNA"/>
</dbReference>
<dbReference type="NCBIfam" id="TIGR02276">
    <property type="entry name" value="beta_rpt_yvtn"/>
    <property type="match status" value="6"/>
</dbReference>
<dbReference type="InterPro" id="IPR048433">
    <property type="entry name" value="YNCE-like_beta-prop"/>
</dbReference>
<keyword evidence="1" id="KW-0732">Signal</keyword>
<dbReference type="PROSITE" id="PS00107">
    <property type="entry name" value="PROTEIN_KINASE_ATP"/>
    <property type="match status" value="1"/>
</dbReference>
<evidence type="ECO:0000256" key="1">
    <source>
        <dbReference type="ARBA" id="ARBA00022729"/>
    </source>
</evidence>
<evidence type="ECO:0000256" key="3">
    <source>
        <dbReference type="ARBA" id="ARBA00022840"/>
    </source>
</evidence>
<dbReference type="Gene3D" id="1.10.510.10">
    <property type="entry name" value="Transferase(Phosphotransferase) domain 1"/>
    <property type="match status" value="1"/>
</dbReference>
<protein>
    <recommendedName>
        <fullName evidence="6">Protein kinase domain-containing protein</fullName>
    </recommendedName>
</protein>
<feature type="region of interest" description="Disordered" evidence="5">
    <location>
        <begin position="289"/>
        <end position="327"/>
    </location>
</feature>
<proteinExistence type="predicted"/>
<accession>A0ABP4DF72</accession>
<evidence type="ECO:0000256" key="4">
    <source>
        <dbReference type="PROSITE-ProRule" id="PRU10141"/>
    </source>
</evidence>
<dbReference type="InterPro" id="IPR011048">
    <property type="entry name" value="Haem_d1_sf"/>
</dbReference>
<sequence length="701" mass="72437">MTGAYEAAGRVVAGRYRLLRRLGTGGMGRVWLAHDQELACEVALKEIVLSPDIPESEVSARIARARGETQHAARLRNHPHVVTVYDIVESGGLPWIVMEFVPGATDLEAVVRDQGPLPLADVARIGLAILDALMEGHRLGVLHRDVKPANVLLTGPGPHASRTTEDGRVLLTDYGIALEPSSGAPRLTAPAEIIGTVRFMAPERLHGGTPTPASDLFSLGGTLYFALEGTGPFDRDSDCALLSALLSEPPTPPRRTAEAAPLLLGLLAKDPEQRMDGDEAARQLTALAVRPGPASAQPVTLPTVVPSAGPREPVGPVPPRSAEPAPQTELLPPVEFRLPAEFQPAAEPEEPVGPPPEPPHREQREEKPRPHPRPPRSGHRRAGLIAGAVALVAGGAGVYLALPDPPAPASVSSIRVGGHPEGVAVSPDGRRAYVTNERSSSVSVIDTATNKVDRTIPVGSFPKGVEVSPDGHRAYVANLGSGSVSVIDTAANKVDSTIPVGRQPDGVAVSPGDGSRVYVTNGRSDSVSVIDTATNKVDRTIPVGSSPAGVAMSPDGRRAYVANLGSGSVSVVDTTTGKVGRTIPVGRSPQAVDVSPDGRRVYVTSLGSGAVSVVDTTTGKVDDTVPVGSGPQGVAVSPDNGRWAYVTGFSSGAVSVIDTATNEVGRTISVGSGPAGVAMSPDGRRVYVADFSSGSVSVITV</sequence>
<name>A0ABP4DF72_9ACTN</name>
<feature type="compositionally biased region" description="Basic and acidic residues" evidence="5">
    <location>
        <begin position="358"/>
        <end position="369"/>
    </location>
</feature>
<dbReference type="PROSITE" id="PS50011">
    <property type="entry name" value="PROTEIN_KINASE_DOM"/>
    <property type="match status" value="1"/>
</dbReference>
<dbReference type="Gene3D" id="3.30.200.20">
    <property type="entry name" value="Phosphorylase Kinase, domain 1"/>
    <property type="match status" value="1"/>
</dbReference>
<dbReference type="SUPFAM" id="SSF56112">
    <property type="entry name" value="Protein kinase-like (PK-like)"/>
    <property type="match status" value="1"/>
</dbReference>
<dbReference type="SUPFAM" id="SSF63829">
    <property type="entry name" value="Calcium-dependent phosphotriesterase"/>
    <property type="match status" value="1"/>
</dbReference>
<dbReference type="CDD" id="cd14014">
    <property type="entry name" value="STKc_PknB_like"/>
    <property type="match status" value="1"/>
</dbReference>
<feature type="binding site" evidence="4">
    <location>
        <position position="45"/>
    </location>
    <ligand>
        <name>ATP</name>
        <dbReference type="ChEBI" id="CHEBI:30616"/>
    </ligand>
</feature>
<evidence type="ECO:0000259" key="6">
    <source>
        <dbReference type="PROSITE" id="PS50011"/>
    </source>
</evidence>
<dbReference type="InterPro" id="IPR000719">
    <property type="entry name" value="Prot_kinase_dom"/>
</dbReference>
<dbReference type="Pfam" id="PF00069">
    <property type="entry name" value="Pkinase"/>
    <property type="match status" value="1"/>
</dbReference>
<reference evidence="8" key="1">
    <citation type="journal article" date="2019" name="Int. J. Syst. Evol. Microbiol.">
        <title>The Global Catalogue of Microorganisms (GCM) 10K type strain sequencing project: providing services to taxonomists for standard genome sequencing and annotation.</title>
        <authorList>
            <consortium name="The Broad Institute Genomics Platform"/>
            <consortium name="The Broad Institute Genome Sequencing Center for Infectious Disease"/>
            <person name="Wu L."/>
            <person name="Ma J."/>
        </authorList>
    </citation>
    <scope>NUCLEOTIDE SEQUENCE [LARGE SCALE GENOMIC DNA]</scope>
    <source>
        <strain evidence="8">JCM 11269</strain>
    </source>
</reference>
<evidence type="ECO:0000256" key="2">
    <source>
        <dbReference type="ARBA" id="ARBA00022741"/>
    </source>
</evidence>
<dbReference type="InterPro" id="IPR008271">
    <property type="entry name" value="Ser/Thr_kinase_AS"/>
</dbReference>
<organism evidence="7 8">
    <name type="scientific">Streptomyces thermogriseus</name>
    <dbReference type="NCBI Taxonomy" id="75292"/>
    <lineage>
        <taxon>Bacteria</taxon>
        <taxon>Bacillati</taxon>
        <taxon>Actinomycetota</taxon>
        <taxon>Actinomycetes</taxon>
        <taxon>Kitasatosporales</taxon>
        <taxon>Streptomycetaceae</taxon>
        <taxon>Streptomyces</taxon>
    </lineage>
</organism>
<keyword evidence="2 4" id="KW-0547">Nucleotide-binding</keyword>
<dbReference type="PANTHER" id="PTHR47197:SF3">
    <property type="entry name" value="DIHYDRO-HEME D1 DEHYDROGENASE"/>
    <property type="match status" value="1"/>
</dbReference>
<dbReference type="InterPro" id="IPR011964">
    <property type="entry name" value="YVTN_b-propeller_repeat"/>
</dbReference>
<dbReference type="InterPro" id="IPR051200">
    <property type="entry name" value="Host-pathogen_enzymatic-act"/>
</dbReference>